<evidence type="ECO:0000313" key="2">
    <source>
        <dbReference type="EMBL" id="MDZ5739196.1"/>
    </source>
</evidence>
<dbReference type="InterPro" id="IPR022385">
    <property type="entry name" value="Rhs_assc_core"/>
</dbReference>
<evidence type="ECO:0000313" key="3">
    <source>
        <dbReference type="Proteomes" id="UP001292116"/>
    </source>
</evidence>
<feature type="compositionally biased region" description="Basic and acidic residues" evidence="1">
    <location>
        <begin position="314"/>
        <end position="325"/>
    </location>
</feature>
<dbReference type="RefSeq" id="WP_322491679.1">
    <property type="nucleotide sequence ID" value="NZ_JAXUBM010000013.1"/>
</dbReference>
<accession>A0ABU5KZ59</accession>
<reference evidence="2 3" key="1">
    <citation type="submission" date="2023-11" db="EMBL/GenBank/DDBJ databases">
        <title>Draft genomes analysis of Pseudomonas asiatica isolated from milk, feces and farm soil of cows suffering from clinical mastitis.</title>
        <authorList>
            <person name="Rahman T."/>
            <person name="Das Z.C."/>
            <person name="Hoque M.N."/>
        </authorList>
    </citation>
    <scope>NUCLEOTIDE SEQUENCE [LARGE SCALE GENOMIC DNA]</scope>
    <source>
        <strain evidence="2 3">2F2</strain>
    </source>
</reference>
<protein>
    <submittedName>
        <fullName evidence="2">RHS repeat-associated core domain-containing protein</fullName>
    </submittedName>
</protein>
<dbReference type="SUPFAM" id="SSF56399">
    <property type="entry name" value="ADP-ribosylation"/>
    <property type="match status" value="1"/>
</dbReference>
<dbReference type="EMBL" id="JAXUBM010000013">
    <property type="protein sequence ID" value="MDZ5739196.1"/>
    <property type="molecule type" value="Genomic_DNA"/>
</dbReference>
<dbReference type="Proteomes" id="UP001292116">
    <property type="component" value="Unassembled WGS sequence"/>
</dbReference>
<dbReference type="NCBIfam" id="TIGR03696">
    <property type="entry name" value="Rhs_assc_core"/>
    <property type="match status" value="1"/>
</dbReference>
<sequence length="359" mass="39471">MGYIIDGLMDKKPSRYTTYFYQFLNLCKGLTVGSSVLYSLRTSGASIMNSSSSRSFVFYQGDKLITLKHDDRHRAVFRTPDLPLAEQRVAGGEAYGLFATDAKASVLSVQETDKGEYHAYSAYGHDPKLPSSLTLLGFNGEAFALVSGGYALGNGYRSFNPAMMRFISPDRLSPFGKGGINAYCYCSCDPVNNVDPSGQMKRMLHPSAQISQPATSITSINEPDIFSRIVRYLDLRSAGAFSRANKHLYRMTRPAFQKIERSLGHPGQLVDAALEGTVGPALGHSHELLVKRPDITLPPQSRPDGARDQLIRDIQASRKFREAQRTRLPSSDTSSESDSDDEISRINAGIRKALNGPQL</sequence>
<keyword evidence="3" id="KW-1185">Reference proteome</keyword>
<organism evidence="2 3">
    <name type="scientific">Pseudomonas asiatica</name>
    <dbReference type="NCBI Taxonomy" id="2219225"/>
    <lineage>
        <taxon>Bacteria</taxon>
        <taxon>Pseudomonadati</taxon>
        <taxon>Pseudomonadota</taxon>
        <taxon>Gammaproteobacteria</taxon>
        <taxon>Pseudomonadales</taxon>
        <taxon>Pseudomonadaceae</taxon>
        <taxon>Pseudomonas</taxon>
    </lineage>
</organism>
<comment type="caution">
    <text evidence="2">The sequence shown here is derived from an EMBL/GenBank/DDBJ whole genome shotgun (WGS) entry which is preliminary data.</text>
</comment>
<name>A0ABU5KZ59_9PSED</name>
<feature type="region of interest" description="Disordered" evidence="1">
    <location>
        <begin position="314"/>
        <end position="359"/>
    </location>
</feature>
<dbReference type="Gene3D" id="2.180.10.10">
    <property type="entry name" value="RHS repeat-associated core"/>
    <property type="match status" value="1"/>
</dbReference>
<proteinExistence type="predicted"/>
<gene>
    <name evidence="2" type="ORF">SOW75_13450</name>
</gene>
<evidence type="ECO:0000256" key="1">
    <source>
        <dbReference type="SAM" id="MobiDB-lite"/>
    </source>
</evidence>